<evidence type="ECO:0000256" key="5">
    <source>
        <dbReference type="ARBA" id="ARBA00022989"/>
    </source>
</evidence>
<dbReference type="Gene3D" id="3.90.550.50">
    <property type="match status" value="1"/>
</dbReference>
<accession>A0A316VBD2</accession>
<sequence length="531" mass="59915">MLKSPPNRSSRWEKDGETTILINDDDRRELPVPVPRMTAGQACLWVLTFLILSSGLIGLVAQSSVTWRGIMQPLEEDQHLAFPEASPAGLVSSWKSTNETITTPTESAQTPISTSTPTPSNTKEMPCIPGLYDDMLVVIKTGASVMYDRALVHIHTTLRCIPHTLLISDAEMDIGNYHFVDVIQDLDPDTLAHEQLEYYRLQQSALQKNEDLGALAQRSKGKAWDLDKFKFIPMVKRAWQARTPQTKWFIFLEADSLVDWANMKIMLDAKDSDKPWYLGAPSWINDNVFAHGGSGMVVSHAAMSQSVGKSTEDWMVQWGSAALNECCGDYLLSRAFKSFGINMTSAYPLLQGDNVALAPLMPDLWCRPVVTMHHVKPSHVASYWALAEYSMQQVAEGRRNHSLLWRDIYTIFVEPSMQQYKLDWDNLSLDWEFTFAKHENGSEEEKNAFASPGGCEAMCRRENECKQWSHFGMTCKMSRAVRAGEPVKREKGSNALFAQTNHISGWMLDRINTYTKQHAICENGADFKFND</sequence>
<comment type="similarity">
    <text evidence="2">Belongs to the glycosyltransferase 31 family. Beta3-Gal-T subfamily.</text>
</comment>
<feature type="compositionally biased region" description="Low complexity" evidence="7">
    <location>
        <begin position="110"/>
        <end position="122"/>
    </location>
</feature>
<evidence type="ECO:0000256" key="4">
    <source>
        <dbReference type="ARBA" id="ARBA00022968"/>
    </source>
</evidence>
<dbReference type="AlphaFoldDB" id="A0A316VBD2"/>
<feature type="transmembrane region" description="Helical" evidence="8">
    <location>
        <begin position="39"/>
        <end position="61"/>
    </location>
</feature>
<reference evidence="9 10" key="1">
    <citation type="journal article" date="2018" name="Mol. Biol. Evol.">
        <title>Broad Genomic Sampling Reveals a Smut Pathogenic Ancestry of the Fungal Clade Ustilaginomycotina.</title>
        <authorList>
            <person name="Kijpornyongpan T."/>
            <person name="Mondo S.J."/>
            <person name="Barry K."/>
            <person name="Sandor L."/>
            <person name="Lee J."/>
            <person name="Lipzen A."/>
            <person name="Pangilinan J."/>
            <person name="LaButti K."/>
            <person name="Hainaut M."/>
            <person name="Henrissat B."/>
            <person name="Grigoriev I.V."/>
            <person name="Spatafora J.W."/>
            <person name="Aime M.C."/>
        </authorList>
    </citation>
    <scope>NUCLEOTIDE SEQUENCE [LARGE SCALE GENOMIC DNA]</scope>
    <source>
        <strain evidence="9 10">MCA 3882</strain>
    </source>
</reference>
<evidence type="ECO:0000313" key="10">
    <source>
        <dbReference type="Proteomes" id="UP000245771"/>
    </source>
</evidence>
<dbReference type="InterPro" id="IPR026050">
    <property type="entry name" value="C1GALT1/C1GALT1_chp1"/>
</dbReference>
<keyword evidence="6 8" id="KW-0472">Membrane</keyword>
<gene>
    <name evidence="9" type="ORF">FA14DRAFT_160124</name>
</gene>
<dbReference type="InParanoid" id="A0A316VBD2"/>
<keyword evidence="10" id="KW-1185">Reference proteome</keyword>
<evidence type="ECO:0000313" key="9">
    <source>
        <dbReference type="EMBL" id="PWN34584.1"/>
    </source>
</evidence>
<dbReference type="GeneID" id="37020318"/>
<organism evidence="9 10">
    <name type="scientific">Meira miltonrushii</name>
    <dbReference type="NCBI Taxonomy" id="1280837"/>
    <lineage>
        <taxon>Eukaryota</taxon>
        <taxon>Fungi</taxon>
        <taxon>Dikarya</taxon>
        <taxon>Basidiomycota</taxon>
        <taxon>Ustilaginomycotina</taxon>
        <taxon>Exobasidiomycetes</taxon>
        <taxon>Exobasidiales</taxon>
        <taxon>Brachybasidiaceae</taxon>
        <taxon>Meira</taxon>
    </lineage>
</organism>
<evidence type="ECO:0000256" key="1">
    <source>
        <dbReference type="ARBA" id="ARBA00004606"/>
    </source>
</evidence>
<dbReference type="PANTHER" id="PTHR23033">
    <property type="entry name" value="BETA1,3-GALACTOSYLTRANSFERASE"/>
    <property type="match status" value="1"/>
</dbReference>
<keyword evidence="3 8" id="KW-0812">Transmembrane</keyword>
<evidence type="ECO:0000256" key="6">
    <source>
        <dbReference type="ARBA" id="ARBA00023136"/>
    </source>
</evidence>
<evidence type="ECO:0000256" key="8">
    <source>
        <dbReference type="SAM" id="Phobius"/>
    </source>
</evidence>
<dbReference type="PANTHER" id="PTHR23033:SF40">
    <property type="entry name" value="APPLE DOMAIN-CONTAINING PROTEIN"/>
    <property type="match status" value="1"/>
</dbReference>
<proteinExistence type="inferred from homology"/>
<keyword evidence="5 8" id="KW-1133">Transmembrane helix</keyword>
<evidence type="ECO:0000256" key="2">
    <source>
        <dbReference type="ARBA" id="ARBA00006462"/>
    </source>
</evidence>
<dbReference type="RefSeq" id="XP_025354886.1">
    <property type="nucleotide sequence ID" value="XM_025498537.1"/>
</dbReference>
<evidence type="ECO:0000256" key="7">
    <source>
        <dbReference type="SAM" id="MobiDB-lite"/>
    </source>
</evidence>
<dbReference type="EMBL" id="KZ819603">
    <property type="protein sequence ID" value="PWN34584.1"/>
    <property type="molecule type" value="Genomic_DNA"/>
</dbReference>
<protein>
    <recommendedName>
        <fullName evidence="11">Glycosyltransferase family 31 protein</fullName>
    </recommendedName>
</protein>
<dbReference type="STRING" id="1280837.A0A316VBD2"/>
<evidence type="ECO:0000256" key="3">
    <source>
        <dbReference type="ARBA" id="ARBA00022692"/>
    </source>
</evidence>
<comment type="subcellular location">
    <subcellularLocation>
        <location evidence="1">Membrane</location>
        <topology evidence="1">Single-pass type II membrane protein</topology>
    </subcellularLocation>
</comment>
<evidence type="ECO:0008006" key="11">
    <source>
        <dbReference type="Google" id="ProtNLM"/>
    </source>
</evidence>
<keyword evidence="4" id="KW-0735">Signal-anchor</keyword>
<feature type="region of interest" description="Disordered" evidence="7">
    <location>
        <begin position="102"/>
        <end position="124"/>
    </location>
</feature>
<dbReference type="Proteomes" id="UP000245771">
    <property type="component" value="Unassembled WGS sequence"/>
</dbReference>
<dbReference type="OrthoDB" id="414175at2759"/>
<name>A0A316VBD2_9BASI</name>
<dbReference type="GO" id="GO:0016020">
    <property type="term" value="C:membrane"/>
    <property type="evidence" value="ECO:0007669"/>
    <property type="project" value="UniProtKB-SubCell"/>
</dbReference>